<evidence type="ECO:0000256" key="1">
    <source>
        <dbReference type="SAM" id="MobiDB-lite"/>
    </source>
</evidence>
<dbReference type="HOGENOM" id="CLU_1035064_0_0_1"/>
<evidence type="ECO:0000313" key="4">
    <source>
        <dbReference type="Proteomes" id="UP000030651"/>
    </source>
</evidence>
<keyword evidence="2" id="KW-0472">Membrane</keyword>
<dbReference type="AlphaFoldDB" id="W3XJS6"/>
<gene>
    <name evidence="3" type="ORF">PFICI_00111</name>
</gene>
<evidence type="ECO:0008006" key="5">
    <source>
        <dbReference type="Google" id="ProtNLM"/>
    </source>
</evidence>
<keyword evidence="4" id="KW-1185">Reference proteome</keyword>
<reference evidence="4" key="1">
    <citation type="journal article" date="2015" name="BMC Genomics">
        <title>Genomic and transcriptomic analysis of the endophytic fungus Pestalotiopsis fici reveals its lifestyle and high potential for synthesis of natural products.</title>
        <authorList>
            <person name="Wang X."/>
            <person name="Zhang X."/>
            <person name="Liu L."/>
            <person name="Xiang M."/>
            <person name="Wang W."/>
            <person name="Sun X."/>
            <person name="Che Y."/>
            <person name="Guo L."/>
            <person name="Liu G."/>
            <person name="Guo L."/>
            <person name="Wang C."/>
            <person name="Yin W.B."/>
            <person name="Stadler M."/>
            <person name="Zhang X."/>
            <person name="Liu X."/>
        </authorList>
    </citation>
    <scope>NUCLEOTIDE SEQUENCE [LARGE SCALE GENOMIC DNA]</scope>
    <source>
        <strain evidence="4">W106-1 / CGMCC3.15140</strain>
    </source>
</reference>
<evidence type="ECO:0000313" key="3">
    <source>
        <dbReference type="EMBL" id="ETS86283.1"/>
    </source>
</evidence>
<organism evidence="3 4">
    <name type="scientific">Pestalotiopsis fici (strain W106-1 / CGMCC3.15140)</name>
    <dbReference type="NCBI Taxonomy" id="1229662"/>
    <lineage>
        <taxon>Eukaryota</taxon>
        <taxon>Fungi</taxon>
        <taxon>Dikarya</taxon>
        <taxon>Ascomycota</taxon>
        <taxon>Pezizomycotina</taxon>
        <taxon>Sordariomycetes</taxon>
        <taxon>Xylariomycetidae</taxon>
        <taxon>Amphisphaeriales</taxon>
        <taxon>Sporocadaceae</taxon>
        <taxon>Pestalotiopsis</taxon>
    </lineage>
</organism>
<dbReference type="KEGG" id="pfy:PFICI_00111"/>
<feature type="transmembrane region" description="Helical" evidence="2">
    <location>
        <begin position="62"/>
        <end position="84"/>
    </location>
</feature>
<dbReference type="Proteomes" id="UP000030651">
    <property type="component" value="Unassembled WGS sequence"/>
</dbReference>
<sequence>MQSENSGQSHLEPFRHTDSTAKDVQQSKYSENYVADNKGAHPKTLRRESSKSANLRQARGYVIIQAVCRLVSTILALAIAGLVARSLAVFNATKNYKVLMSFALVMPAWPSDYGRSLMATYLLLAAAAITLVFGILMAVTWCLLAEKTQWKGRLGHALSIVLPSISFALFVAALVVFKLYDGPDGIRGWSCMHQNIEVDFDSNEIGLGRVCNALNVAWGLGIAVAILEFVTLVIILINGLSARGREKKKKHVKVTRTGYHELEPMVDQELA</sequence>
<dbReference type="OrthoDB" id="5400774at2759"/>
<feature type="region of interest" description="Disordered" evidence="1">
    <location>
        <begin position="1"/>
        <end position="33"/>
    </location>
</feature>
<dbReference type="OMA" id="RWASIKM"/>
<dbReference type="GeneID" id="19265124"/>
<dbReference type="PANTHER" id="PTHR42069:SF1">
    <property type="entry name" value="MARVEL DOMAIN-CONTAINING PROTEIN"/>
    <property type="match status" value="1"/>
</dbReference>
<feature type="compositionally biased region" description="Basic and acidic residues" evidence="1">
    <location>
        <begin position="12"/>
        <end position="21"/>
    </location>
</feature>
<accession>W3XJS6</accession>
<feature type="transmembrane region" description="Helical" evidence="2">
    <location>
        <begin position="119"/>
        <end position="145"/>
    </location>
</feature>
<evidence type="ECO:0000256" key="2">
    <source>
        <dbReference type="SAM" id="Phobius"/>
    </source>
</evidence>
<dbReference type="RefSeq" id="XP_007826883.1">
    <property type="nucleotide sequence ID" value="XM_007828692.1"/>
</dbReference>
<keyword evidence="2" id="KW-1133">Transmembrane helix</keyword>
<feature type="transmembrane region" description="Helical" evidence="2">
    <location>
        <begin position="157"/>
        <end position="180"/>
    </location>
</feature>
<dbReference type="InParanoid" id="W3XJS6"/>
<dbReference type="PANTHER" id="PTHR42069">
    <property type="entry name" value="HYPHAL ANASTAMOSIS-8 PROTEIN"/>
    <property type="match status" value="1"/>
</dbReference>
<keyword evidence="2" id="KW-0812">Transmembrane</keyword>
<protein>
    <recommendedName>
        <fullName evidence="5">MARVEL domain-containing protein</fullName>
    </recommendedName>
</protein>
<dbReference type="EMBL" id="KI912109">
    <property type="protein sequence ID" value="ETS86283.1"/>
    <property type="molecule type" value="Genomic_DNA"/>
</dbReference>
<name>W3XJS6_PESFW</name>
<proteinExistence type="predicted"/>
<feature type="transmembrane region" description="Helical" evidence="2">
    <location>
        <begin position="216"/>
        <end position="240"/>
    </location>
</feature>